<feature type="compositionally biased region" description="Low complexity" evidence="1">
    <location>
        <begin position="1514"/>
        <end position="1525"/>
    </location>
</feature>
<feature type="compositionally biased region" description="Polar residues" evidence="1">
    <location>
        <begin position="280"/>
        <end position="310"/>
    </location>
</feature>
<feature type="compositionally biased region" description="Basic and acidic residues" evidence="1">
    <location>
        <begin position="1844"/>
        <end position="1854"/>
    </location>
</feature>
<comment type="caution">
    <text evidence="2">The sequence shown here is derived from an EMBL/GenBank/DDBJ whole genome shotgun (WGS) entry which is preliminary data.</text>
</comment>
<feature type="compositionally biased region" description="Basic and acidic residues" evidence="1">
    <location>
        <begin position="897"/>
        <end position="914"/>
    </location>
</feature>
<feature type="compositionally biased region" description="Basic and acidic residues" evidence="1">
    <location>
        <begin position="533"/>
        <end position="545"/>
    </location>
</feature>
<feature type="compositionally biased region" description="Polar residues" evidence="1">
    <location>
        <begin position="1632"/>
        <end position="1643"/>
    </location>
</feature>
<name>A0A1V8SDH4_9PEZI</name>
<protein>
    <submittedName>
        <fullName evidence="2">Uncharacterized protein</fullName>
    </submittedName>
</protein>
<feature type="region of interest" description="Disordered" evidence="1">
    <location>
        <begin position="1781"/>
        <end position="1858"/>
    </location>
</feature>
<feature type="region of interest" description="Disordered" evidence="1">
    <location>
        <begin position="339"/>
        <end position="446"/>
    </location>
</feature>
<evidence type="ECO:0000313" key="3">
    <source>
        <dbReference type="Proteomes" id="UP000192596"/>
    </source>
</evidence>
<feature type="region of interest" description="Disordered" evidence="1">
    <location>
        <begin position="815"/>
        <end position="845"/>
    </location>
</feature>
<dbReference type="InterPro" id="IPR036038">
    <property type="entry name" value="Aminotransferase-like"/>
</dbReference>
<feature type="region of interest" description="Disordered" evidence="1">
    <location>
        <begin position="461"/>
        <end position="511"/>
    </location>
</feature>
<feature type="compositionally biased region" description="Polar residues" evidence="1">
    <location>
        <begin position="1355"/>
        <end position="1370"/>
    </location>
</feature>
<dbReference type="OrthoDB" id="5382102at2759"/>
<feature type="compositionally biased region" description="Basic residues" evidence="1">
    <location>
        <begin position="473"/>
        <end position="484"/>
    </location>
</feature>
<dbReference type="PANTHER" id="PTHR42105:SF1">
    <property type="entry name" value="TRANSALDOLASE"/>
    <property type="match status" value="1"/>
</dbReference>
<dbReference type="EMBL" id="NAJO01000057">
    <property type="protein sequence ID" value="OQN97129.1"/>
    <property type="molecule type" value="Genomic_DNA"/>
</dbReference>
<dbReference type="PANTHER" id="PTHR42105">
    <property type="entry name" value="DIM2-ASSOCIATED PROTEIN 1"/>
    <property type="match status" value="1"/>
</dbReference>
<dbReference type="Pfam" id="PF01063">
    <property type="entry name" value="Aminotran_4"/>
    <property type="match status" value="1"/>
</dbReference>
<feature type="compositionally biased region" description="Polar residues" evidence="1">
    <location>
        <begin position="975"/>
        <end position="988"/>
    </location>
</feature>
<feature type="compositionally biased region" description="Polar residues" evidence="1">
    <location>
        <begin position="574"/>
        <end position="584"/>
    </location>
</feature>
<dbReference type="InterPro" id="IPR001544">
    <property type="entry name" value="Aminotrans_IV"/>
</dbReference>
<feature type="compositionally biased region" description="Basic and acidic residues" evidence="1">
    <location>
        <begin position="1540"/>
        <end position="1550"/>
    </location>
</feature>
<feature type="compositionally biased region" description="Basic and acidic residues" evidence="1">
    <location>
        <begin position="1054"/>
        <end position="1065"/>
    </location>
</feature>
<feature type="region of interest" description="Disordered" evidence="1">
    <location>
        <begin position="644"/>
        <end position="725"/>
    </location>
</feature>
<feature type="region of interest" description="Disordered" evidence="1">
    <location>
        <begin position="737"/>
        <end position="762"/>
    </location>
</feature>
<evidence type="ECO:0000313" key="2">
    <source>
        <dbReference type="EMBL" id="OQN97129.1"/>
    </source>
</evidence>
<feature type="region of interest" description="Disordered" evidence="1">
    <location>
        <begin position="1016"/>
        <end position="1107"/>
    </location>
</feature>
<dbReference type="InParanoid" id="A0A1V8SDH4"/>
<dbReference type="STRING" id="1507870.A0A1V8SDH4"/>
<dbReference type="Gene3D" id="3.20.10.10">
    <property type="entry name" value="D-amino Acid Aminotransferase, subunit A, domain 2"/>
    <property type="match status" value="1"/>
</dbReference>
<feature type="compositionally biased region" description="Polar residues" evidence="1">
    <location>
        <begin position="1612"/>
        <end position="1622"/>
    </location>
</feature>
<feature type="compositionally biased region" description="Polar residues" evidence="1">
    <location>
        <begin position="744"/>
        <end position="756"/>
    </location>
</feature>
<feature type="region of interest" description="Disordered" evidence="1">
    <location>
        <begin position="1236"/>
        <end position="1285"/>
    </location>
</feature>
<proteinExistence type="predicted"/>
<dbReference type="Proteomes" id="UP000192596">
    <property type="component" value="Unassembled WGS sequence"/>
</dbReference>
<feature type="region of interest" description="Disordered" evidence="1">
    <location>
        <begin position="875"/>
        <end position="989"/>
    </location>
</feature>
<feature type="region of interest" description="Disordered" evidence="1">
    <location>
        <begin position="1336"/>
        <end position="1390"/>
    </location>
</feature>
<reference evidence="3" key="1">
    <citation type="submission" date="2017-03" db="EMBL/GenBank/DDBJ databases">
        <title>Genomes of endolithic fungi from Antarctica.</title>
        <authorList>
            <person name="Coleine C."/>
            <person name="Masonjones S."/>
            <person name="Stajich J.E."/>
        </authorList>
    </citation>
    <scope>NUCLEOTIDE SEQUENCE [LARGE SCALE GENOMIC DNA]</scope>
    <source>
        <strain evidence="3">CCFEE 5527</strain>
    </source>
</reference>
<feature type="compositionally biased region" description="Basic and acidic residues" evidence="1">
    <location>
        <begin position="836"/>
        <end position="845"/>
    </location>
</feature>
<feature type="compositionally biased region" description="Basic and acidic residues" evidence="1">
    <location>
        <begin position="190"/>
        <end position="236"/>
    </location>
</feature>
<feature type="compositionally biased region" description="Basic and acidic residues" evidence="1">
    <location>
        <begin position="339"/>
        <end position="356"/>
    </location>
</feature>
<feature type="compositionally biased region" description="Polar residues" evidence="1">
    <location>
        <begin position="668"/>
        <end position="697"/>
    </location>
</feature>
<feature type="compositionally biased region" description="Low complexity" evidence="1">
    <location>
        <begin position="815"/>
        <end position="827"/>
    </location>
</feature>
<evidence type="ECO:0000256" key="1">
    <source>
        <dbReference type="SAM" id="MobiDB-lite"/>
    </source>
</evidence>
<feature type="compositionally biased region" description="Basic and acidic residues" evidence="1">
    <location>
        <begin position="1016"/>
        <end position="1028"/>
    </location>
</feature>
<dbReference type="GO" id="GO:0003824">
    <property type="term" value="F:catalytic activity"/>
    <property type="evidence" value="ECO:0007669"/>
    <property type="project" value="InterPro"/>
</dbReference>
<dbReference type="InterPro" id="IPR043132">
    <property type="entry name" value="BCAT-like_C"/>
</dbReference>
<feature type="compositionally biased region" description="Basic and acidic residues" evidence="1">
    <location>
        <begin position="462"/>
        <end position="472"/>
    </location>
</feature>
<feature type="compositionally biased region" description="Polar residues" evidence="1">
    <location>
        <begin position="172"/>
        <end position="181"/>
    </location>
</feature>
<feature type="compositionally biased region" description="Low complexity" evidence="1">
    <location>
        <begin position="359"/>
        <end position="371"/>
    </location>
</feature>
<feature type="compositionally biased region" description="Polar residues" evidence="1">
    <location>
        <begin position="133"/>
        <end position="142"/>
    </location>
</feature>
<feature type="compositionally biased region" description="Basic and acidic residues" evidence="1">
    <location>
        <begin position="18"/>
        <end position="32"/>
    </location>
</feature>
<keyword evidence="3" id="KW-1185">Reference proteome</keyword>
<gene>
    <name evidence="2" type="ORF">B0A48_17225</name>
</gene>
<dbReference type="SUPFAM" id="SSF56752">
    <property type="entry name" value="D-aminoacid aminotransferase-like PLP-dependent enzymes"/>
    <property type="match status" value="1"/>
</dbReference>
<feature type="compositionally biased region" description="Low complexity" evidence="1">
    <location>
        <begin position="551"/>
        <end position="568"/>
    </location>
</feature>
<feature type="region of interest" description="Disordered" evidence="1">
    <location>
        <begin position="528"/>
        <end position="584"/>
    </location>
</feature>
<feature type="region of interest" description="Disordered" evidence="1">
    <location>
        <begin position="1416"/>
        <end position="1734"/>
    </location>
</feature>
<feature type="compositionally biased region" description="Basic and acidic residues" evidence="1">
    <location>
        <begin position="397"/>
        <end position="413"/>
    </location>
</feature>
<feature type="compositionally biased region" description="Acidic residues" evidence="1">
    <location>
        <begin position="1706"/>
        <end position="1718"/>
    </location>
</feature>
<feature type="region of interest" description="Disordered" evidence="1">
    <location>
        <begin position="1"/>
        <end position="311"/>
    </location>
</feature>
<feature type="compositionally biased region" description="Low complexity" evidence="1">
    <location>
        <begin position="1691"/>
        <end position="1701"/>
    </location>
</feature>
<organism evidence="2 3">
    <name type="scientific">Cryoendolithus antarcticus</name>
    <dbReference type="NCBI Taxonomy" id="1507870"/>
    <lineage>
        <taxon>Eukaryota</taxon>
        <taxon>Fungi</taxon>
        <taxon>Dikarya</taxon>
        <taxon>Ascomycota</taxon>
        <taxon>Pezizomycotina</taxon>
        <taxon>Dothideomycetes</taxon>
        <taxon>Dothideomycetidae</taxon>
        <taxon>Cladosporiales</taxon>
        <taxon>Cladosporiaceae</taxon>
        <taxon>Cryoendolithus</taxon>
    </lineage>
</organism>
<accession>A0A1V8SDH4</accession>
<feature type="compositionally biased region" description="Polar residues" evidence="1">
    <location>
        <begin position="1551"/>
        <end position="1562"/>
    </location>
</feature>
<sequence length="2139" mass="232920">MDDSSAVGTEVAPTEFTARTDKTHFTIPDDGRPITIATHKGTGSSSREGRHHSRQKSQTSLLIEYFEASKSDGKQKSKPSVRVRVTPSSRKSSRGNDAVQITGIGKDRKPSYTRRISLGSKTAEVAGAEGTEISHSSESNLSGRPPIEVEVVHHDGSDMSNAHSSRGLLYATNDSNISSLPPDSLLEGRSYNDSELSRGTDLDEDRTVTETEHLSAPIHTRDRSVSHERLTQKVMEKLGQSSGKTRKSSRSSQDYEDDRQHRRRKSSKSHRLDEDAVSGADSSLLSSNPTASQRSYRSTTSQGSRMTNNPKLLEMVEDTIKRMILPEINAIKEDQKVERNHRTFDEGRHTSSKYDDYDSSGVHRSVSKSSSTPHLTSKPKVVLNREGDDPGTVLSRGDSEYRKTRKSSRDRPSSRKSSGRHSVGDDDDDDIDRQKRANKSHTLRDAAAGAMVGGILTKAALKHHDSQDDVHERRKRRSKSHGSRSRSASISEATETYSRGEVIPPLPMASHINDSELTRDSILSADTEIAEPTTHDVRTPVREVSRGSVDASMSPASSRTPSRTPTARGLGMSHGNNSIESSQSISTKARMAALGAAGLGGAAAIAASGRGDHHVDADVYGITSPTRGVASPAQSVSSIRKQYEEPLVPGARPGSATSKSSAHRLRETQQSPASLRSLKSSPNTRLPPSRKQSQNVSGDEFITPLERPDPEFMRDGTSTPNGESVEDWYERQHMENERYRDSFDATTNRTSYQTNPYPEDEKRFSTFTQGSQAYSAGDSLSDAQDIRGVGANPQYLHPEGVESAVASLVDPSTLSSNVLSSSLDSSSRGNGTYSDRMAEHHRSMGQDDDAALYEGSTLSQSVPSQNRWAALKGHAADNLSGSTSRENVDVLGSPRQSESRSLHESNSYRDDHVKLGASGLPIADDPMPEIGHFDDTRSEVSTNPSVIKGPLGGDATGKDTWPYTPSPPRSAQAMRETSTSRNANTVKSSHSKDAALLGLTGGAAAIAAAKGVHDTRQASFESGREQGRELTPGTRQRDAAMYQRDGKSTPGSLRSREETYDRQDRVGSAADHYDDEYAGAAEGTPDNGRYADDRNATPNSPAMLRDEGYDTAHDRSAGALTPRQYSKEDVNAYHRAMNGVDGDEDPFLGDPRHKRNVSGNSHGMASPLYDSSTGKGVENIASKDIVALMDHLTVRDMQRNARDTEILVTLVRSGAEIREEFEAMKRFIKEQDERIMQNTDKDADQTVQRVLGGPRPQPATSSPRTPRLGSTEDLQTKRKGVLRRALKGLTGGKSANDLAKIEEMLMQVLDNVEDLKHQGLTPRGGKSMYTNESMDSYEKLRSAPDPGYEPEGAAGTNSTASHSGNLSVRSPRNEKQQFHSGYNGRPGSVNRVSTVLEADEDGDSYLEPHERRVLENQFEHNERLLTPTQDDVRGVRGLSPTHTPPQTAYHGAQNDLTPKSANDKQRKHQSAGSSIFAAPVPKISRWSKTTSSSAAPDPATLDSPNVAKQQRPRSQASQSASSMQSYDDDYDSLRSSRKSVPREHNAETRSIRSQASRLTRTPSPLIPSEASYRDDDPPISPVQEEASTPPFDDPKYQAHRNSLLLQHPQPRQGPTSRHQNALETKAHDFGDSGTNSDLSQRTVSDFDPAQWGSTGAAALSRQRFSEPISPQSLNSPVAGRHGPLIPPLKVQSQPAAAPQSQKSWEQDADEDEEDDWEPEYSKSGFARNTGSAQRSNMYYSSPLGSGHLLEPIQEVRYSLETDSGHISPEPQVARAVDMRGSAQQRRNITGPRPMGTRSPGPGASSGAKLIDTGVTGGTIRRKPVRGSQASIESLESLKMAPDVPAHRPRSDKSHSISRLSLTPRREVLMALEASQATDERYVFTTLRYDPALRQDDANTAASAGYQSPIYLVSQHCDRLQEAAEVLWSAGDHQSQTSHALSPDQLVETCTQHLAALLDTHDQSAVFRMSLALHSDGRLIIRSATSVQSPGSCLFPATLDTTLPAQWTAILDSQATASSIDCSFKTSDRTAYDTARERAGVRSVIARPGITAEVQKEVLLFGPNGDIMDASITTPYFFQSGRWVTPPASSGGQQGTTRRWALSQHLCVEETMSKDSLRDGEVIWLSNAFCGFFAANVQLG</sequence>